<dbReference type="InterPro" id="IPR000718">
    <property type="entry name" value="Peptidase_M13"/>
</dbReference>
<keyword evidence="1" id="KW-1133">Transmembrane helix</keyword>
<dbReference type="Proteomes" id="UP001152747">
    <property type="component" value="Unassembled WGS sequence"/>
</dbReference>
<proteinExistence type="predicted"/>
<dbReference type="Pfam" id="PF01431">
    <property type="entry name" value="Peptidase_M13"/>
    <property type="match status" value="2"/>
</dbReference>
<dbReference type="OrthoDB" id="6475849at2759"/>
<sequence length="1215" mass="142687">MTASLEEGAKRNSPTKLRIYLSILFALLMLVILIVFILLLIPRQGKTKRLKYENETFEDNGVCHTEECEKLGHRMKTLMNESVNPCEDFYENACGNYPKKTMEEVFQHANEDLKNLNIFLTKYQPKTLSERVALTVWLKCLNSSEDNNTTDDSIWKSNDLTKLILEVVKINPHNSGIIKNQIEMEKWNKTMILISRMEKAGRKSQSTSEIQIQDIKNVTFMNLTEYLEGLIHEENRDEAFNGINYVDVQDLMELEEEIKRDGVEKTKNILHEKWKEKLTKFLVEPKFCYNIVLDLFPGTLATIFTKNLLEPYALRNAEKLFEKLRNEFINVFKENEWLNDDMKNRLIEELKQIKTSIGIPDEHKNQKNIDRMYARIEKNETIEDQSYLTLIRNILKMNSEETFLRVARREKITYIGNAIKFETNYLPESHRITLSTNVLKYPYIDDNLPEWNTYASFGYILGHEIGHAFDSQHFFKDVDFGEFQMPATIRDIFNKRMDCIIDKYDKFQFPDGSFSSGSRTKIEDTADMIGFQLAYRLSKKVMQLSEKLPGFEKYTIQQNYFHRMAYNWCAGFMNERVIEYYNKDIHSAMKFRINGMFSNSPEFSKAFKCPKNSPMNPEKKSIIALLYSNYMGWIDEKQNPEKNKNICRTEECVKLGNRMRSLMNKSVNPCDDFYENSCGNFPNDQKTEILQLMDEDVKMMEDLMINYKPQTYPERIAMTVWKKCAASSKDKNNIDMSIWKSNDLTKLILEVVKVSPNNASFIKNEIKMIKWYGKMLLMFKLEKGKEENKTNVGGFKLSPFELLKVKNITFMNLTEYIEGLVPEEYQNEAFNGLSFGDYYHLRDLEKEIQEDGIENAKQLLFDKWKSTLDAYLVEPEDCYQKITELFPGTLATIFARKFIGSKTLERANMLFEELQEEFTNIFKENDFLDEHLKTLLIEELRQMKASLGIPDEHKNQTNIDRMYARIEKNEKIEEQSYLTLIRNILKMNSEETFLRIARREQITYLGETIKLTAHYVPRAHRITLSTNLLNFPYIDKNLPEWNTYAALGFIFGHEIGHSFDSTAFFKNILSEQIKMSPKIRQIFNERVDCIVQKYDKFQFPDGSFSSGSRTKTEDTADMIGFQLAHRLFKKSLKNAQKLPGFEKYSIQQNYFHRMAYVWCGGELTEKDIKKYHGDIHSAFKFRVNGMMSNSPEFSKAFNCPKNSPMNPEKKCPFFK</sequence>
<dbReference type="SUPFAM" id="SSF55486">
    <property type="entry name" value="Metalloproteases ('zincins'), catalytic domain"/>
    <property type="match status" value="2"/>
</dbReference>
<protein>
    <recommendedName>
        <fullName evidence="2">Peptidase M13 C-terminal domain-containing protein</fullName>
    </recommendedName>
</protein>
<feature type="transmembrane region" description="Helical" evidence="1">
    <location>
        <begin position="20"/>
        <end position="41"/>
    </location>
</feature>
<keyword evidence="1" id="KW-0812">Transmembrane</keyword>
<dbReference type="PANTHER" id="PTHR11733">
    <property type="entry name" value="ZINC METALLOPROTEASE FAMILY M13 NEPRILYSIN-RELATED"/>
    <property type="match status" value="1"/>
</dbReference>
<reference evidence="3" key="1">
    <citation type="submission" date="2022-11" db="EMBL/GenBank/DDBJ databases">
        <authorList>
            <person name="Kikuchi T."/>
        </authorList>
    </citation>
    <scope>NUCLEOTIDE SEQUENCE</scope>
    <source>
        <strain evidence="3">PS1010</strain>
    </source>
</reference>
<dbReference type="GO" id="GO:0005886">
    <property type="term" value="C:plasma membrane"/>
    <property type="evidence" value="ECO:0007669"/>
    <property type="project" value="TreeGrafter"/>
</dbReference>
<keyword evidence="1" id="KW-0472">Membrane</keyword>
<organism evidence="3 4">
    <name type="scientific">Caenorhabditis angaria</name>
    <dbReference type="NCBI Taxonomy" id="860376"/>
    <lineage>
        <taxon>Eukaryota</taxon>
        <taxon>Metazoa</taxon>
        <taxon>Ecdysozoa</taxon>
        <taxon>Nematoda</taxon>
        <taxon>Chromadorea</taxon>
        <taxon>Rhabditida</taxon>
        <taxon>Rhabditina</taxon>
        <taxon>Rhabditomorpha</taxon>
        <taxon>Rhabditoidea</taxon>
        <taxon>Rhabditidae</taxon>
        <taxon>Peloderinae</taxon>
        <taxon>Caenorhabditis</taxon>
    </lineage>
</organism>
<dbReference type="PANTHER" id="PTHR11733:SF164">
    <property type="entry name" value="NEPRILYSIN"/>
    <property type="match status" value="1"/>
</dbReference>
<feature type="domain" description="Peptidase M13 C-terminal" evidence="2">
    <location>
        <begin position="425"/>
        <end position="620"/>
    </location>
</feature>
<gene>
    <name evidence="3" type="ORF">CAMP_LOCUS693</name>
</gene>
<comment type="caution">
    <text evidence="3">The sequence shown here is derived from an EMBL/GenBank/DDBJ whole genome shotgun (WGS) entry which is preliminary data.</text>
</comment>
<dbReference type="InterPro" id="IPR018497">
    <property type="entry name" value="Peptidase_M13_C"/>
</dbReference>
<accession>A0A9P1I3G1</accession>
<name>A0A9P1I3G1_9PELO</name>
<evidence type="ECO:0000313" key="3">
    <source>
        <dbReference type="EMBL" id="CAI5438056.1"/>
    </source>
</evidence>
<evidence type="ECO:0000313" key="4">
    <source>
        <dbReference type="Proteomes" id="UP001152747"/>
    </source>
</evidence>
<feature type="domain" description="Peptidase M13 C-terminal" evidence="2">
    <location>
        <begin position="1013"/>
        <end position="1211"/>
    </location>
</feature>
<dbReference type="PROSITE" id="PS51885">
    <property type="entry name" value="NEPRILYSIN"/>
    <property type="match status" value="1"/>
</dbReference>
<keyword evidence="4" id="KW-1185">Reference proteome</keyword>
<dbReference type="Gene3D" id="3.40.390.10">
    <property type="entry name" value="Collagenase (Catalytic Domain)"/>
    <property type="match status" value="4"/>
</dbReference>
<evidence type="ECO:0000259" key="2">
    <source>
        <dbReference type="Pfam" id="PF01431"/>
    </source>
</evidence>
<dbReference type="InterPro" id="IPR042089">
    <property type="entry name" value="Peptidase_M13_dom_2"/>
</dbReference>
<dbReference type="Gene3D" id="1.10.1380.10">
    <property type="entry name" value="Neutral endopeptidase , domain2"/>
    <property type="match status" value="3"/>
</dbReference>
<dbReference type="GO" id="GO:0004222">
    <property type="term" value="F:metalloendopeptidase activity"/>
    <property type="evidence" value="ECO:0007669"/>
    <property type="project" value="InterPro"/>
</dbReference>
<dbReference type="EMBL" id="CANHGI010000001">
    <property type="protein sequence ID" value="CAI5438056.1"/>
    <property type="molecule type" value="Genomic_DNA"/>
</dbReference>
<dbReference type="GO" id="GO:0016485">
    <property type="term" value="P:protein processing"/>
    <property type="evidence" value="ECO:0007669"/>
    <property type="project" value="TreeGrafter"/>
</dbReference>
<dbReference type="InterPro" id="IPR024079">
    <property type="entry name" value="MetalloPept_cat_dom_sf"/>
</dbReference>
<dbReference type="AlphaFoldDB" id="A0A9P1I3G1"/>
<evidence type="ECO:0000256" key="1">
    <source>
        <dbReference type="SAM" id="Phobius"/>
    </source>
</evidence>